<dbReference type="AlphaFoldDB" id="A0A3L6E1A5"/>
<comment type="caution">
    <text evidence="1">The sequence shown here is derived from an EMBL/GenBank/DDBJ whole genome shotgun (WGS) entry which is preliminary data.</text>
</comment>
<reference evidence="1" key="1">
    <citation type="journal article" date="2018" name="Nat. Genet.">
        <title>Extensive intraspecific gene order and gene structural variations between Mo17 and other maize genomes.</title>
        <authorList>
            <person name="Sun S."/>
            <person name="Zhou Y."/>
            <person name="Chen J."/>
            <person name="Shi J."/>
            <person name="Zhao H."/>
            <person name="Zhao H."/>
            <person name="Song W."/>
            <person name="Zhang M."/>
            <person name="Cui Y."/>
            <person name="Dong X."/>
            <person name="Liu H."/>
            <person name="Ma X."/>
            <person name="Jiao Y."/>
            <person name="Wang B."/>
            <person name="Wei X."/>
            <person name="Stein J.C."/>
            <person name="Glaubitz J.C."/>
            <person name="Lu F."/>
            <person name="Yu G."/>
            <person name="Liang C."/>
            <person name="Fengler K."/>
            <person name="Li B."/>
            <person name="Rafalski A."/>
            <person name="Schnable P.S."/>
            <person name="Ware D.H."/>
            <person name="Buckler E.S."/>
            <person name="Lai J."/>
        </authorList>
    </citation>
    <scope>NUCLEOTIDE SEQUENCE [LARGE SCALE GENOMIC DNA]</scope>
    <source>
        <tissue evidence="1">Seedling</tissue>
    </source>
</reference>
<dbReference type="Proteomes" id="UP000251960">
    <property type="component" value="Chromosome 7"/>
</dbReference>
<sequence>MPAEGRKGQGQGQGCSSLCHARLSRRAPPFLFCKPQPRTTSSLSLFMLDGLPIVQVGGPPIQVGSFGPQSS</sequence>
<dbReference type="EMBL" id="NCVQ01000008">
    <property type="protein sequence ID" value="PWZ14704.1"/>
    <property type="molecule type" value="Genomic_DNA"/>
</dbReference>
<name>A0A3L6E1A5_MAIZE</name>
<gene>
    <name evidence="1" type="ORF">Zm00014a_004568</name>
</gene>
<evidence type="ECO:0000313" key="1">
    <source>
        <dbReference type="EMBL" id="PWZ14704.1"/>
    </source>
</evidence>
<proteinExistence type="predicted"/>
<protein>
    <submittedName>
        <fullName evidence="1">Uncharacterized protein</fullName>
    </submittedName>
</protein>
<organism evidence="1">
    <name type="scientific">Zea mays</name>
    <name type="common">Maize</name>
    <dbReference type="NCBI Taxonomy" id="4577"/>
    <lineage>
        <taxon>Eukaryota</taxon>
        <taxon>Viridiplantae</taxon>
        <taxon>Streptophyta</taxon>
        <taxon>Embryophyta</taxon>
        <taxon>Tracheophyta</taxon>
        <taxon>Spermatophyta</taxon>
        <taxon>Magnoliopsida</taxon>
        <taxon>Liliopsida</taxon>
        <taxon>Poales</taxon>
        <taxon>Poaceae</taxon>
        <taxon>PACMAD clade</taxon>
        <taxon>Panicoideae</taxon>
        <taxon>Andropogonodae</taxon>
        <taxon>Andropogoneae</taxon>
        <taxon>Tripsacinae</taxon>
        <taxon>Zea</taxon>
    </lineage>
</organism>
<accession>A0A3L6E1A5</accession>